<dbReference type="Proteomes" id="UP001153334">
    <property type="component" value="Unassembled WGS sequence"/>
</dbReference>
<evidence type="ECO:0000313" key="2">
    <source>
        <dbReference type="Proteomes" id="UP001153334"/>
    </source>
</evidence>
<sequence length="212" mass="23909">MAETKVSLAVNQLGDQVKESKQFWREFRGGFLTEVKNIKPYVGMDLLQQIWRKKVEFNNKDKHGNMEDGQQFVIQIMKLESCLDQVFEATRLLEEARPSDRGSDYDSQQRHIAKICGVGDTVVSLGLKASTNESSCRDLLEELAELEKLISSKTGPAGMPHRIDKRQPQHDAGLEEGNSEEDPTPDREGDGDVHNEQDDPDNWPGNGEENIN</sequence>
<comment type="caution">
    <text evidence="1">The sequence shown here is derived from an EMBL/GenBank/DDBJ whole genome shotgun (WGS) entry which is preliminary data.</text>
</comment>
<proteinExistence type="predicted"/>
<dbReference type="EMBL" id="JAPESX010000333">
    <property type="protein sequence ID" value="KAJ8121852.1"/>
    <property type="molecule type" value="Genomic_DNA"/>
</dbReference>
<reference evidence="1" key="1">
    <citation type="submission" date="2022-11" db="EMBL/GenBank/DDBJ databases">
        <title>Genome Sequence of Nemania bipapillata.</title>
        <authorList>
            <person name="Buettner E."/>
        </authorList>
    </citation>
    <scope>NUCLEOTIDE SEQUENCE</scope>
    <source>
        <strain evidence="1">CP14</strain>
    </source>
</reference>
<evidence type="ECO:0000313" key="1">
    <source>
        <dbReference type="EMBL" id="KAJ8121852.1"/>
    </source>
</evidence>
<gene>
    <name evidence="1" type="ORF">ONZ43_g1801</name>
</gene>
<keyword evidence="2" id="KW-1185">Reference proteome</keyword>
<name>A0ACC2J2Z5_9PEZI</name>
<organism evidence="1 2">
    <name type="scientific">Nemania bipapillata</name>
    <dbReference type="NCBI Taxonomy" id="110536"/>
    <lineage>
        <taxon>Eukaryota</taxon>
        <taxon>Fungi</taxon>
        <taxon>Dikarya</taxon>
        <taxon>Ascomycota</taxon>
        <taxon>Pezizomycotina</taxon>
        <taxon>Sordariomycetes</taxon>
        <taxon>Xylariomycetidae</taxon>
        <taxon>Xylariales</taxon>
        <taxon>Xylariaceae</taxon>
        <taxon>Nemania</taxon>
    </lineage>
</organism>
<accession>A0ACC2J2Z5</accession>
<protein>
    <submittedName>
        <fullName evidence="1">Uncharacterized protein</fullName>
    </submittedName>
</protein>